<dbReference type="RefSeq" id="XP_022477345.1">
    <property type="nucleotide sequence ID" value="XM_022616256.1"/>
</dbReference>
<proteinExistence type="predicted"/>
<dbReference type="GeneID" id="34557766"/>
<name>A0A1G4BFQ5_9PEZI</name>
<gene>
    <name evidence="2" type="ORF">CORC01_04609</name>
</gene>
<evidence type="ECO:0000313" key="3">
    <source>
        <dbReference type="Proteomes" id="UP000176998"/>
    </source>
</evidence>
<protein>
    <submittedName>
        <fullName evidence="2">Uncharacterized protein</fullName>
    </submittedName>
</protein>
<evidence type="ECO:0000256" key="1">
    <source>
        <dbReference type="SAM" id="SignalP"/>
    </source>
</evidence>
<accession>A0A1G4BFQ5</accession>
<sequence>MRLSASIFAAVAVAFMAMALPTEDQTVDFAERDFVVRAGDLSGHSSSDELLNRAASDETAIEILERGDSDEVAPNTEMAVRQIPYSNHKNLFTITLKGSHVVVNGAINFAIQAYIESINNVHIFRINALTGGTYRATATLLSYEFKKNWFGTAFNRVSAEIAFTWVSASETVYKFIGNVVYGIDSRVTLLLEDVQLFEILSGTQQLAKQAATNLVLGSYDDDYGEL</sequence>
<dbReference type="OrthoDB" id="4811398at2759"/>
<feature type="chain" id="PRO_5009602851" evidence="1">
    <location>
        <begin position="20"/>
        <end position="226"/>
    </location>
</feature>
<organism evidence="2 3">
    <name type="scientific">Colletotrichum orchidophilum</name>
    <dbReference type="NCBI Taxonomy" id="1209926"/>
    <lineage>
        <taxon>Eukaryota</taxon>
        <taxon>Fungi</taxon>
        <taxon>Dikarya</taxon>
        <taxon>Ascomycota</taxon>
        <taxon>Pezizomycotina</taxon>
        <taxon>Sordariomycetes</taxon>
        <taxon>Hypocreomycetidae</taxon>
        <taxon>Glomerellales</taxon>
        <taxon>Glomerellaceae</taxon>
        <taxon>Colletotrichum</taxon>
    </lineage>
</organism>
<comment type="caution">
    <text evidence="2">The sequence shown here is derived from an EMBL/GenBank/DDBJ whole genome shotgun (WGS) entry which is preliminary data.</text>
</comment>
<dbReference type="EMBL" id="MJBS01000030">
    <property type="protein sequence ID" value="OHF00201.1"/>
    <property type="molecule type" value="Genomic_DNA"/>
</dbReference>
<feature type="signal peptide" evidence="1">
    <location>
        <begin position="1"/>
        <end position="19"/>
    </location>
</feature>
<dbReference type="AlphaFoldDB" id="A0A1G4BFQ5"/>
<dbReference type="Proteomes" id="UP000176998">
    <property type="component" value="Unassembled WGS sequence"/>
</dbReference>
<keyword evidence="3" id="KW-1185">Reference proteome</keyword>
<keyword evidence="1" id="KW-0732">Signal</keyword>
<reference evidence="2 3" key="1">
    <citation type="submission" date="2016-09" db="EMBL/GenBank/DDBJ databases">
        <authorList>
            <person name="Capua I."/>
            <person name="De Benedictis P."/>
            <person name="Joannis T."/>
            <person name="Lombin L.H."/>
            <person name="Cattoli G."/>
        </authorList>
    </citation>
    <scope>NUCLEOTIDE SEQUENCE [LARGE SCALE GENOMIC DNA]</scope>
    <source>
        <strain evidence="2 3">IMI 309357</strain>
    </source>
</reference>
<evidence type="ECO:0000313" key="2">
    <source>
        <dbReference type="EMBL" id="OHF00201.1"/>
    </source>
</evidence>